<dbReference type="Proteomes" id="UP000064967">
    <property type="component" value="Chromosome"/>
</dbReference>
<feature type="compositionally biased region" description="Low complexity" evidence="1">
    <location>
        <begin position="1"/>
        <end position="16"/>
    </location>
</feature>
<evidence type="ECO:0000313" key="3">
    <source>
        <dbReference type="Proteomes" id="UP000064967"/>
    </source>
</evidence>
<keyword evidence="3" id="KW-1185">Reference proteome</keyword>
<evidence type="ECO:0000256" key="1">
    <source>
        <dbReference type="SAM" id="MobiDB-lite"/>
    </source>
</evidence>
<sequence>MHSEALPAGARAALKASYEGSPGERRAQLETAAHIIYETYGETDLECSDVRELVGLPPGCGC</sequence>
<proteinExistence type="predicted"/>
<protein>
    <submittedName>
        <fullName evidence="2">Uncharacterized protein</fullName>
    </submittedName>
</protein>
<name>A0A0K1PW40_9BACT</name>
<reference evidence="2 3" key="1">
    <citation type="submission" date="2015-08" db="EMBL/GenBank/DDBJ databases">
        <authorList>
            <person name="Babu N.S."/>
            <person name="Beckwith C.J."/>
            <person name="Beseler K.G."/>
            <person name="Brison A."/>
            <person name="Carone J.V."/>
            <person name="Caskin T.P."/>
            <person name="Diamond M."/>
            <person name="Durham M.E."/>
            <person name="Foxe J.M."/>
            <person name="Go M."/>
            <person name="Henderson B.A."/>
            <person name="Jones I.B."/>
            <person name="McGettigan J.A."/>
            <person name="Micheletti S.J."/>
            <person name="Nasrallah M.E."/>
            <person name="Ortiz D."/>
            <person name="Piller C.R."/>
            <person name="Privatt S.R."/>
            <person name="Schneider S.L."/>
            <person name="Sharp S."/>
            <person name="Smith T.C."/>
            <person name="Stanton J.D."/>
            <person name="Ullery H.E."/>
            <person name="Wilson R.J."/>
            <person name="Serrano M.G."/>
            <person name="Buck G."/>
            <person name="Lee V."/>
            <person name="Wang Y."/>
            <person name="Carvalho R."/>
            <person name="Voegtly L."/>
            <person name="Shi R."/>
            <person name="Duckworth R."/>
            <person name="Johnson A."/>
            <person name="Loviza R."/>
            <person name="Walstead R."/>
            <person name="Shah Z."/>
            <person name="Kiflezghi M."/>
            <person name="Wade K."/>
            <person name="Ball S.L."/>
            <person name="Bradley K.W."/>
            <person name="Asai D.J."/>
            <person name="Bowman C.A."/>
            <person name="Russell D.A."/>
            <person name="Pope W.H."/>
            <person name="Jacobs-Sera D."/>
            <person name="Hendrix R.W."/>
            <person name="Hatfull G.F."/>
        </authorList>
    </citation>
    <scope>NUCLEOTIDE SEQUENCE [LARGE SCALE GENOMIC DNA]</scope>
    <source>
        <strain evidence="2 3">DSM 27648</strain>
    </source>
</reference>
<feature type="region of interest" description="Disordered" evidence="1">
    <location>
        <begin position="1"/>
        <end position="25"/>
    </location>
</feature>
<evidence type="ECO:0000313" key="2">
    <source>
        <dbReference type="EMBL" id="AKU97733.1"/>
    </source>
</evidence>
<dbReference type="EMBL" id="CP012333">
    <property type="protein sequence ID" value="AKU97733.1"/>
    <property type="molecule type" value="Genomic_DNA"/>
</dbReference>
<accession>A0A0K1PW40</accession>
<dbReference type="AlphaFoldDB" id="A0A0K1PW40"/>
<organism evidence="2 3">
    <name type="scientific">Labilithrix luteola</name>
    <dbReference type="NCBI Taxonomy" id="1391654"/>
    <lineage>
        <taxon>Bacteria</taxon>
        <taxon>Pseudomonadati</taxon>
        <taxon>Myxococcota</taxon>
        <taxon>Polyangia</taxon>
        <taxon>Polyangiales</taxon>
        <taxon>Labilitrichaceae</taxon>
        <taxon>Labilithrix</taxon>
    </lineage>
</organism>
<dbReference type="KEGG" id="llu:AKJ09_04397"/>
<gene>
    <name evidence="2" type="ORF">AKJ09_04397</name>
</gene>